<dbReference type="PANTHER" id="PTHR43451">
    <property type="entry name" value="ACETYLTRANSFERASE (GNAT) FAMILY PROTEIN"/>
    <property type="match status" value="1"/>
</dbReference>
<proteinExistence type="predicted"/>
<dbReference type="SUPFAM" id="SSF55729">
    <property type="entry name" value="Acyl-CoA N-acyltransferases (Nat)"/>
    <property type="match status" value="1"/>
</dbReference>
<organism evidence="2 3">
    <name type="scientific">Frateuria flava</name>
    <dbReference type="NCBI Taxonomy" id="2821489"/>
    <lineage>
        <taxon>Bacteria</taxon>
        <taxon>Pseudomonadati</taxon>
        <taxon>Pseudomonadota</taxon>
        <taxon>Gammaproteobacteria</taxon>
        <taxon>Lysobacterales</taxon>
        <taxon>Rhodanobacteraceae</taxon>
        <taxon>Frateuria</taxon>
    </lineage>
</organism>
<name>A0ABS4DI61_9GAMM</name>
<dbReference type="RefSeq" id="WP_209614447.1">
    <property type="nucleotide sequence ID" value="NZ_JAGJRS010000001.1"/>
</dbReference>
<evidence type="ECO:0000313" key="3">
    <source>
        <dbReference type="Proteomes" id="UP000823790"/>
    </source>
</evidence>
<evidence type="ECO:0000313" key="2">
    <source>
        <dbReference type="EMBL" id="MBP1472710.1"/>
    </source>
</evidence>
<dbReference type="InterPro" id="IPR016181">
    <property type="entry name" value="Acyl_CoA_acyltransferase"/>
</dbReference>
<dbReference type="Gene3D" id="3.40.630.30">
    <property type="match status" value="1"/>
</dbReference>
<dbReference type="Pfam" id="PF13673">
    <property type="entry name" value="Acetyltransf_10"/>
    <property type="match status" value="1"/>
</dbReference>
<dbReference type="PANTHER" id="PTHR43451:SF1">
    <property type="entry name" value="ACETYLTRANSFERASE"/>
    <property type="match status" value="1"/>
</dbReference>
<sequence>MSDLHLRLGRLDDAPAISLLARRVARRWILPDQSHEAGQALLTRLGTRVLRERMREGQRFHLAWLDGVLVGIAGMRDDSHLVQFFVGTRYQGRGIASRLWRRAMADALRRAGTRRFTLNATRVAVPVYEHFGFVVAGPEGFSPAGVLTTPMALELDRPRVRA</sequence>
<dbReference type="PROSITE" id="PS51186">
    <property type="entry name" value="GNAT"/>
    <property type="match status" value="1"/>
</dbReference>
<evidence type="ECO:0000259" key="1">
    <source>
        <dbReference type="PROSITE" id="PS51186"/>
    </source>
</evidence>
<reference evidence="2 3" key="1">
    <citation type="submission" date="2021-04" db="EMBL/GenBank/DDBJ databases">
        <authorList>
            <person name="Huq M.A."/>
        </authorList>
    </citation>
    <scope>NUCLEOTIDE SEQUENCE [LARGE SCALE GENOMIC DNA]</scope>
    <source>
        <strain evidence="2 3">MAH-13</strain>
    </source>
</reference>
<accession>A0ABS4DI61</accession>
<gene>
    <name evidence="2" type="ORF">J7I44_00225</name>
</gene>
<dbReference type="Proteomes" id="UP000823790">
    <property type="component" value="Unassembled WGS sequence"/>
</dbReference>
<dbReference type="EMBL" id="JAGJRS010000001">
    <property type="protein sequence ID" value="MBP1472710.1"/>
    <property type="molecule type" value="Genomic_DNA"/>
</dbReference>
<feature type="domain" description="N-acetyltransferase" evidence="1">
    <location>
        <begin position="4"/>
        <end position="156"/>
    </location>
</feature>
<dbReference type="CDD" id="cd04301">
    <property type="entry name" value="NAT_SF"/>
    <property type="match status" value="1"/>
</dbReference>
<dbReference type="InterPro" id="IPR000182">
    <property type="entry name" value="GNAT_dom"/>
</dbReference>
<comment type="caution">
    <text evidence="2">The sequence shown here is derived from an EMBL/GenBank/DDBJ whole genome shotgun (WGS) entry which is preliminary data.</text>
</comment>
<protein>
    <submittedName>
        <fullName evidence="2">GNAT family N-acetyltransferase</fullName>
    </submittedName>
</protein>
<keyword evidence="3" id="KW-1185">Reference proteome</keyword>
<dbReference type="InterPro" id="IPR052564">
    <property type="entry name" value="N-acetyltrans/Recomb-assoc"/>
</dbReference>